<feature type="repeat" description="Hemopexin" evidence="4">
    <location>
        <begin position="217"/>
        <end position="263"/>
    </location>
</feature>
<evidence type="ECO:0000259" key="6">
    <source>
        <dbReference type="Pfam" id="PF01471"/>
    </source>
</evidence>
<dbReference type="SUPFAM" id="SSF47090">
    <property type="entry name" value="PGBD-like"/>
    <property type="match status" value="1"/>
</dbReference>
<evidence type="ECO:0000256" key="1">
    <source>
        <dbReference type="ARBA" id="ARBA00022737"/>
    </source>
</evidence>
<dbReference type="InterPro" id="IPR018487">
    <property type="entry name" value="Hemopexin-like_repeat"/>
</dbReference>
<name>A0AAQ4Q9X8_GASAC</name>
<evidence type="ECO:0000256" key="5">
    <source>
        <dbReference type="SAM" id="SignalP"/>
    </source>
</evidence>
<dbReference type="InterPro" id="IPR021190">
    <property type="entry name" value="Pept_M10A"/>
</dbReference>
<accession>A0AAQ4Q9X8</accession>
<feature type="binding site" evidence="3">
    <location>
        <position position="178"/>
    </location>
    <ligand>
        <name>Ca(2+)</name>
        <dbReference type="ChEBI" id="CHEBI:29108"/>
        <label>5</label>
    </ligand>
</feature>
<dbReference type="GeneTree" id="ENSGT00940000159596"/>
<feature type="signal peptide" evidence="5">
    <location>
        <begin position="1"/>
        <end position="34"/>
    </location>
</feature>
<evidence type="ECO:0000256" key="3">
    <source>
        <dbReference type="PIRSR" id="PIRSR621190-2"/>
    </source>
</evidence>
<dbReference type="SMART" id="SM00120">
    <property type="entry name" value="HX"/>
    <property type="match status" value="4"/>
</dbReference>
<dbReference type="Ensembl" id="ENSGACT00000076454.1">
    <property type="protein sequence ID" value="ENSGACP00000048019.1"/>
    <property type="gene ID" value="ENSGACG00000007700.2"/>
</dbReference>
<dbReference type="InterPro" id="IPR002477">
    <property type="entry name" value="Peptidoglycan-bd-like"/>
</dbReference>
<dbReference type="Proteomes" id="UP000007635">
    <property type="component" value="Chromosome I"/>
</dbReference>
<protein>
    <submittedName>
        <fullName evidence="7">Matrix metallopeptidase 28</fullName>
    </submittedName>
</protein>
<dbReference type="Gene3D" id="1.10.101.10">
    <property type="entry name" value="PGBD-like superfamily/PGBD"/>
    <property type="match status" value="1"/>
</dbReference>
<keyword evidence="2" id="KW-0378">Hydrolase</keyword>
<keyword evidence="1" id="KW-0677">Repeat</keyword>
<reference evidence="7 8" key="1">
    <citation type="journal article" date="2021" name="G3 (Bethesda)">
        <title>Improved contiguity of the threespine stickleback genome using long-read sequencing.</title>
        <authorList>
            <person name="Nath S."/>
            <person name="Shaw D.E."/>
            <person name="White M.A."/>
        </authorList>
    </citation>
    <scope>NUCLEOTIDE SEQUENCE [LARGE SCALE GENOMIC DNA]</scope>
    <source>
        <strain evidence="7 8">Lake Benthic</strain>
    </source>
</reference>
<dbReference type="GO" id="GO:0006508">
    <property type="term" value="P:proteolysis"/>
    <property type="evidence" value="ECO:0007669"/>
    <property type="project" value="InterPro"/>
</dbReference>
<sequence length="367" mass="41314">MSRTPRDPCAAGRDMRTAWVVTLSALLCARTAGGSPLVSHAGVFLERYGYLHQDNHIHSADEMQSAICEFQWLSQLPVTGELDSVTLKQMAEPRCGVSDEGSQHIWKWRVNAIFTGKSAALRRRKRAGTQGKPSGDRPVRLPGQVLHATLQEWEFSELHEGHETTGQPLYCQGVFDAITMDQNDTVLVFRGGVYWTVSPGGGASGPLPLRQRWSGLPPAIEAAAFSPLDSKWYFFKGKRMWRYSGSVLDQGFPRRSGEMGLPRHPDCVFYYAPLGHMVLFKGSRYSVLNLKTLRQEPYYPRRLTDWTGVPQGTNGALARPDGRLYLFREQRFWRFDPVKVRVTREGKWATDLSWTGCSHAPQSNSIL</sequence>
<keyword evidence="2" id="KW-0482">Metalloprotease</keyword>
<proteinExistence type="predicted"/>
<dbReference type="Pfam" id="PF01471">
    <property type="entry name" value="PG_binding_1"/>
    <property type="match status" value="1"/>
</dbReference>
<dbReference type="GO" id="GO:0008270">
    <property type="term" value="F:zinc ion binding"/>
    <property type="evidence" value="ECO:0007669"/>
    <property type="project" value="InterPro"/>
</dbReference>
<keyword evidence="2" id="KW-0645">Protease</keyword>
<dbReference type="GO" id="GO:0004222">
    <property type="term" value="F:metalloendopeptidase activity"/>
    <property type="evidence" value="ECO:0007669"/>
    <property type="project" value="InterPro"/>
</dbReference>
<reference evidence="7" key="3">
    <citation type="submission" date="2025-09" db="UniProtKB">
        <authorList>
            <consortium name="Ensembl"/>
        </authorList>
    </citation>
    <scope>IDENTIFICATION</scope>
</reference>
<dbReference type="PROSITE" id="PS51642">
    <property type="entry name" value="HEMOPEXIN_2"/>
    <property type="match status" value="2"/>
</dbReference>
<feature type="domain" description="Peptidoglycan binding-like" evidence="6">
    <location>
        <begin position="44"/>
        <end position="90"/>
    </location>
</feature>
<feature type="binding site" evidence="3">
    <location>
        <position position="223"/>
    </location>
    <ligand>
        <name>Ca(2+)</name>
        <dbReference type="ChEBI" id="CHEBI:29108"/>
        <label>5</label>
    </ligand>
</feature>
<dbReference type="InterPro" id="IPR036366">
    <property type="entry name" value="PGBDSf"/>
</dbReference>
<dbReference type="CDD" id="cd00094">
    <property type="entry name" value="HX"/>
    <property type="match status" value="1"/>
</dbReference>
<feature type="chain" id="PRO_5042869580" evidence="5">
    <location>
        <begin position="35"/>
        <end position="367"/>
    </location>
</feature>
<dbReference type="Gene3D" id="2.110.10.10">
    <property type="entry name" value="Hemopexin-like domain"/>
    <property type="match status" value="1"/>
</dbReference>
<dbReference type="GO" id="GO:0030574">
    <property type="term" value="P:collagen catabolic process"/>
    <property type="evidence" value="ECO:0007669"/>
    <property type="project" value="TreeGrafter"/>
</dbReference>
<dbReference type="PIRSF" id="PIRSF001191">
    <property type="entry name" value="Peptidase_M10A_matrix"/>
    <property type="match status" value="1"/>
</dbReference>
<feature type="binding site" evidence="3">
    <location>
        <position position="176"/>
    </location>
    <ligand>
        <name>Ca(2+)</name>
        <dbReference type="ChEBI" id="CHEBI:29108"/>
        <label>4</label>
    </ligand>
</feature>
<dbReference type="InterPro" id="IPR036365">
    <property type="entry name" value="PGBD-like_sf"/>
</dbReference>
<dbReference type="AlphaFoldDB" id="A0AAQ4Q9X8"/>
<evidence type="ECO:0000256" key="2">
    <source>
        <dbReference type="ARBA" id="ARBA00023049"/>
    </source>
</evidence>
<keyword evidence="3" id="KW-0106">Calcium</keyword>
<keyword evidence="3" id="KW-0479">Metal-binding</keyword>
<comment type="cofactor">
    <cofactor evidence="3">
        <name>Ca(2+)</name>
        <dbReference type="ChEBI" id="CHEBI:29108"/>
    </cofactor>
    <text evidence="3">Can bind about 5 Ca(2+) ions per subunit.</text>
</comment>
<dbReference type="GO" id="GO:0005615">
    <property type="term" value="C:extracellular space"/>
    <property type="evidence" value="ECO:0007669"/>
    <property type="project" value="TreeGrafter"/>
</dbReference>
<dbReference type="PANTHER" id="PTHR10201">
    <property type="entry name" value="MATRIX METALLOPROTEINASE"/>
    <property type="match status" value="1"/>
</dbReference>
<keyword evidence="8" id="KW-1185">Reference proteome</keyword>
<dbReference type="InterPro" id="IPR000585">
    <property type="entry name" value="Hemopexin-like_dom"/>
</dbReference>
<feature type="repeat" description="Hemopexin" evidence="4">
    <location>
        <begin position="310"/>
        <end position="357"/>
    </location>
</feature>
<dbReference type="InterPro" id="IPR036375">
    <property type="entry name" value="Hemopexin-like_dom_sf"/>
</dbReference>
<keyword evidence="5" id="KW-0732">Signal</keyword>
<evidence type="ECO:0000313" key="7">
    <source>
        <dbReference type="Ensembl" id="ENSGACP00000048019.1"/>
    </source>
</evidence>
<dbReference type="Pfam" id="PF00045">
    <property type="entry name" value="Hemopexin"/>
    <property type="match status" value="2"/>
</dbReference>
<reference evidence="7" key="2">
    <citation type="submission" date="2025-08" db="UniProtKB">
        <authorList>
            <consortium name="Ensembl"/>
        </authorList>
    </citation>
    <scope>IDENTIFICATION</scope>
</reference>
<dbReference type="GO" id="GO:0030198">
    <property type="term" value="P:extracellular matrix organization"/>
    <property type="evidence" value="ECO:0007669"/>
    <property type="project" value="TreeGrafter"/>
</dbReference>
<evidence type="ECO:0000256" key="4">
    <source>
        <dbReference type="PROSITE-ProRule" id="PRU01011"/>
    </source>
</evidence>
<dbReference type="PANTHER" id="PTHR10201:SF298">
    <property type="entry name" value="MATRIX METALLOPROTEINASE-28"/>
    <property type="match status" value="1"/>
</dbReference>
<dbReference type="SUPFAM" id="SSF50923">
    <property type="entry name" value="Hemopexin-like domain"/>
    <property type="match status" value="1"/>
</dbReference>
<evidence type="ECO:0000313" key="8">
    <source>
        <dbReference type="Proteomes" id="UP000007635"/>
    </source>
</evidence>
<organism evidence="7 8">
    <name type="scientific">Gasterosteus aculeatus aculeatus</name>
    <name type="common">three-spined stickleback</name>
    <dbReference type="NCBI Taxonomy" id="481459"/>
    <lineage>
        <taxon>Eukaryota</taxon>
        <taxon>Metazoa</taxon>
        <taxon>Chordata</taxon>
        <taxon>Craniata</taxon>
        <taxon>Vertebrata</taxon>
        <taxon>Euteleostomi</taxon>
        <taxon>Actinopterygii</taxon>
        <taxon>Neopterygii</taxon>
        <taxon>Teleostei</taxon>
        <taxon>Neoteleostei</taxon>
        <taxon>Acanthomorphata</taxon>
        <taxon>Eupercaria</taxon>
        <taxon>Perciformes</taxon>
        <taxon>Cottioidei</taxon>
        <taxon>Gasterosteales</taxon>
        <taxon>Gasterosteidae</taxon>
        <taxon>Gasterosteus</taxon>
    </lineage>
</organism>